<proteinExistence type="predicted"/>
<feature type="region of interest" description="Disordered" evidence="1">
    <location>
        <begin position="241"/>
        <end position="268"/>
    </location>
</feature>
<dbReference type="Proteomes" id="UP001239909">
    <property type="component" value="Unassembled WGS sequence"/>
</dbReference>
<evidence type="ECO:0000256" key="1">
    <source>
        <dbReference type="SAM" id="MobiDB-lite"/>
    </source>
</evidence>
<organism evidence="2 3">
    <name type="scientific">Paralimibaculum aggregatum</name>
    <dbReference type="NCBI Taxonomy" id="3036245"/>
    <lineage>
        <taxon>Bacteria</taxon>
        <taxon>Pseudomonadati</taxon>
        <taxon>Pseudomonadota</taxon>
        <taxon>Alphaproteobacteria</taxon>
        <taxon>Rhodobacterales</taxon>
        <taxon>Paracoccaceae</taxon>
        <taxon>Paralimibaculum</taxon>
    </lineage>
</organism>
<evidence type="ECO:0000313" key="3">
    <source>
        <dbReference type="Proteomes" id="UP001239909"/>
    </source>
</evidence>
<sequence>MAIFGQVRRFAAAIIHQTHGKLTWLALPLAAALAGCDAPDGAGGSARPRTEAELREQLMVVLPTSPQIVVSEPGGLAHAERFARSLDPQALLRRNGARQIRADSLPWLTGSEVGRRFLAAAPPRALARGVPAARCPAVGLATDPGPGTMRPSERRAAAAATALRRCLAALPERPGAEPCGCGLVALDRVLTVARGEMAYATGITARLRAPRLGIDGVLIAEDEPGGTTLLRDLRGPVARLSRPGSAAAPPLPDPASLGATSGIAPAAEPPLSHGPAALTLLADGTRLTGRREAVGFRRGRLAERIYLEDASGRRAVLLIGFSPAELAASAGAGLAWPGAD</sequence>
<protein>
    <submittedName>
        <fullName evidence="2">Uncharacterized protein</fullName>
    </submittedName>
</protein>
<feature type="compositionally biased region" description="Low complexity" evidence="1">
    <location>
        <begin position="243"/>
        <end position="259"/>
    </location>
</feature>
<dbReference type="EMBL" id="BSYI01000040">
    <property type="protein sequence ID" value="GMG84668.1"/>
    <property type="molecule type" value="Genomic_DNA"/>
</dbReference>
<keyword evidence="3" id="KW-1185">Reference proteome</keyword>
<gene>
    <name evidence="2" type="ORF">LNKW23_38840</name>
</gene>
<comment type="caution">
    <text evidence="2">The sequence shown here is derived from an EMBL/GenBank/DDBJ whole genome shotgun (WGS) entry which is preliminary data.</text>
</comment>
<accession>A0ABQ6LRV9</accession>
<name>A0ABQ6LRV9_9RHOB</name>
<reference evidence="2 3" key="1">
    <citation type="submission" date="2023-04" db="EMBL/GenBank/DDBJ databases">
        <title>Marinoamorphus aggregata gen. nov., sp. Nov., isolate from tissue of brittle star Ophioplocus japonicus.</title>
        <authorList>
            <person name="Kawano K."/>
            <person name="Sawayama S."/>
            <person name="Nakagawa S."/>
        </authorList>
    </citation>
    <scope>NUCLEOTIDE SEQUENCE [LARGE SCALE GENOMIC DNA]</scope>
    <source>
        <strain evidence="2 3">NKW23</strain>
    </source>
</reference>
<evidence type="ECO:0000313" key="2">
    <source>
        <dbReference type="EMBL" id="GMG84668.1"/>
    </source>
</evidence>